<feature type="binding site" evidence="6">
    <location>
        <position position="216"/>
    </location>
    <ligand>
        <name>FAD</name>
        <dbReference type="ChEBI" id="CHEBI:57692"/>
    </ligand>
</feature>
<comment type="cofactor">
    <cofactor evidence="1 6">
        <name>FAD</name>
        <dbReference type="ChEBI" id="CHEBI:57692"/>
    </cofactor>
</comment>
<keyword evidence="5" id="KW-0560">Oxidoreductase</keyword>
<feature type="binding site" evidence="6">
    <location>
        <position position="276"/>
    </location>
    <ligand>
        <name>FAD</name>
        <dbReference type="ChEBI" id="CHEBI:57692"/>
    </ligand>
</feature>
<dbReference type="PANTHER" id="PTHR19370">
    <property type="entry name" value="NADH-CYTOCHROME B5 REDUCTASE"/>
    <property type="match status" value="1"/>
</dbReference>
<dbReference type="VEuPathDB" id="FungiDB:UMAG_11618"/>
<feature type="compositionally biased region" description="Low complexity" evidence="7">
    <location>
        <begin position="52"/>
        <end position="67"/>
    </location>
</feature>
<feature type="binding site" evidence="6">
    <location>
        <position position="218"/>
    </location>
    <ligand>
        <name>FAD</name>
        <dbReference type="ChEBI" id="CHEBI:57692"/>
    </ligand>
</feature>
<dbReference type="STRING" id="237631.A0A0D1E8W4"/>
<dbReference type="SUPFAM" id="SSF52343">
    <property type="entry name" value="Ferredoxin reductase-like, C-terminal NADP-linked domain"/>
    <property type="match status" value="1"/>
</dbReference>
<comment type="similarity">
    <text evidence="2">Belongs to the flavoprotein pyridine nucleotide cytochrome reductase family.</text>
</comment>
<evidence type="ECO:0000256" key="3">
    <source>
        <dbReference type="ARBA" id="ARBA00022630"/>
    </source>
</evidence>
<dbReference type="PRINTS" id="PR00406">
    <property type="entry name" value="CYTB5RDTASE"/>
</dbReference>
<keyword evidence="4 6" id="KW-0274">FAD</keyword>
<dbReference type="EMBL" id="CM003140">
    <property type="protein sequence ID" value="KIS72274.1"/>
    <property type="molecule type" value="Genomic_DNA"/>
</dbReference>
<gene>
    <name evidence="8" type="ORF">UMAG_11618</name>
</gene>
<dbReference type="CDD" id="cd06183">
    <property type="entry name" value="cyt_b5_reduct_like"/>
    <property type="match status" value="1"/>
</dbReference>
<keyword evidence="3 6" id="KW-0285">Flavoprotein</keyword>
<dbReference type="AlphaFoldDB" id="A0A0D1E8W4"/>
<dbReference type="Proteomes" id="UP000000561">
    <property type="component" value="Chromosome 1"/>
</dbReference>
<dbReference type="PANTHER" id="PTHR19370:SF184">
    <property type="entry name" value="NADH-CYTOCHROME B5 REDUCTASE-LIKE"/>
    <property type="match status" value="1"/>
</dbReference>
<accession>A0A0D1E8W4</accession>
<dbReference type="GeneID" id="23567480"/>
<evidence type="ECO:0000313" key="8">
    <source>
        <dbReference type="EMBL" id="KIS72274.1"/>
    </source>
</evidence>
<dbReference type="GO" id="GO:0016491">
    <property type="term" value="F:oxidoreductase activity"/>
    <property type="evidence" value="ECO:0000318"/>
    <property type="project" value="GO_Central"/>
</dbReference>
<dbReference type="Gene3D" id="2.40.30.10">
    <property type="entry name" value="Translation factors"/>
    <property type="match status" value="1"/>
</dbReference>
<proteinExistence type="inferred from homology"/>
<dbReference type="InterPro" id="IPR001834">
    <property type="entry name" value="CBR-like"/>
</dbReference>
<evidence type="ECO:0000256" key="2">
    <source>
        <dbReference type="ARBA" id="ARBA00006105"/>
    </source>
</evidence>
<name>A0A0D1E8W4_MYCMD</name>
<reference evidence="8 9" key="1">
    <citation type="journal article" date="2006" name="Nature">
        <title>Insights from the genome of the biotrophic fungal plant pathogen Ustilago maydis.</title>
        <authorList>
            <person name="Kamper J."/>
            <person name="Kahmann R."/>
            <person name="Bolker M."/>
            <person name="Ma L.J."/>
            <person name="Brefort T."/>
            <person name="Saville B.J."/>
            <person name="Banuett F."/>
            <person name="Kronstad J.W."/>
            <person name="Gold S.E."/>
            <person name="Muller O."/>
            <person name="Perlin M.H."/>
            <person name="Wosten H.A."/>
            <person name="de Vries R."/>
            <person name="Ruiz-Herrera J."/>
            <person name="Reynaga-Pena C.G."/>
            <person name="Snetselaar K."/>
            <person name="McCann M."/>
            <person name="Perez-Martin J."/>
            <person name="Feldbrugge M."/>
            <person name="Basse C.W."/>
            <person name="Steinberg G."/>
            <person name="Ibeas J.I."/>
            <person name="Holloman W."/>
            <person name="Guzman P."/>
            <person name="Farman M."/>
            <person name="Stajich J.E."/>
            <person name="Sentandreu R."/>
            <person name="Gonzalez-Prieto J.M."/>
            <person name="Kennell J.C."/>
            <person name="Molina L."/>
            <person name="Schirawski J."/>
            <person name="Mendoza-Mendoza A."/>
            <person name="Greilinger D."/>
            <person name="Munch K."/>
            <person name="Rossel N."/>
            <person name="Scherer M."/>
            <person name="Vranes M."/>
            <person name="Ladendorf O."/>
            <person name="Vincon V."/>
            <person name="Fuchs U."/>
            <person name="Sandrock B."/>
            <person name="Meng S."/>
            <person name="Ho E.C."/>
            <person name="Cahill M.J."/>
            <person name="Boyce K.J."/>
            <person name="Klose J."/>
            <person name="Klosterman S.J."/>
            <person name="Deelstra H.J."/>
            <person name="Ortiz-Castellanos L."/>
            <person name="Li W."/>
            <person name="Sanchez-Alonso P."/>
            <person name="Schreier P.H."/>
            <person name="Hauser-Hahn I."/>
            <person name="Vaupel M."/>
            <person name="Koopmann E."/>
            <person name="Friedrich G."/>
            <person name="Voss H."/>
            <person name="Schluter T."/>
            <person name="Margolis J."/>
            <person name="Platt D."/>
            <person name="Swimmer C."/>
            <person name="Gnirke A."/>
            <person name="Chen F."/>
            <person name="Vysotskaia V."/>
            <person name="Mannhaupt G."/>
            <person name="Guldener U."/>
            <person name="Munsterkotter M."/>
            <person name="Haase D."/>
            <person name="Oesterheld M."/>
            <person name="Mewes H.W."/>
            <person name="Mauceli E.W."/>
            <person name="DeCaprio D."/>
            <person name="Wade C.M."/>
            <person name="Butler J."/>
            <person name="Young S."/>
            <person name="Jaffe D.B."/>
            <person name="Calvo S."/>
            <person name="Nusbaum C."/>
            <person name="Galagan J."/>
            <person name="Birren B.W."/>
        </authorList>
    </citation>
    <scope>NUCLEOTIDE SEQUENCE [LARGE SCALE GENOMIC DNA]</scope>
    <source>
        <strain evidence="9">DSM 14603 / FGSC 9021 / UM521</strain>
    </source>
</reference>
<protein>
    <recommendedName>
        <fullName evidence="10">FAD-binding FR-type domain-containing protein</fullName>
    </recommendedName>
</protein>
<evidence type="ECO:0000256" key="5">
    <source>
        <dbReference type="ARBA" id="ARBA00023002"/>
    </source>
</evidence>
<evidence type="ECO:0000256" key="1">
    <source>
        <dbReference type="ARBA" id="ARBA00001974"/>
    </source>
</evidence>
<evidence type="ECO:0008006" key="10">
    <source>
        <dbReference type="Google" id="ProtNLM"/>
    </source>
</evidence>
<evidence type="ECO:0000256" key="7">
    <source>
        <dbReference type="SAM" id="MobiDB-lite"/>
    </source>
</evidence>
<feature type="region of interest" description="Disordered" evidence="7">
    <location>
        <begin position="41"/>
        <end position="67"/>
    </location>
</feature>
<evidence type="ECO:0000256" key="4">
    <source>
        <dbReference type="ARBA" id="ARBA00022827"/>
    </source>
</evidence>
<dbReference type="InParanoid" id="A0A0D1E8W4"/>
<dbReference type="eggNOG" id="KOG0534">
    <property type="taxonomic scope" value="Eukaryota"/>
</dbReference>
<evidence type="ECO:0000313" key="9">
    <source>
        <dbReference type="Proteomes" id="UP000000561"/>
    </source>
</evidence>
<dbReference type="InterPro" id="IPR039261">
    <property type="entry name" value="FNR_nucleotide-bd"/>
</dbReference>
<organism evidence="8 9">
    <name type="scientific">Mycosarcoma maydis</name>
    <name type="common">Corn smut fungus</name>
    <name type="synonym">Ustilago maydis</name>
    <dbReference type="NCBI Taxonomy" id="5270"/>
    <lineage>
        <taxon>Eukaryota</taxon>
        <taxon>Fungi</taxon>
        <taxon>Dikarya</taxon>
        <taxon>Basidiomycota</taxon>
        <taxon>Ustilaginomycotina</taxon>
        <taxon>Ustilaginomycetes</taxon>
        <taxon>Ustilaginales</taxon>
        <taxon>Ustilaginaceae</taxon>
        <taxon>Mycosarcoma</taxon>
    </lineage>
</organism>
<evidence type="ECO:0000256" key="6">
    <source>
        <dbReference type="PIRSR" id="PIRSR601834-1"/>
    </source>
</evidence>
<dbReference type="Gene3D" id="3.40.50.80">
    <property type="entry name" value="Nucleotide-binding domain of ferredoxin-NADP reductase (FNR) module"/>
    <property type="match status" value="1"/>
</dbReference>
<keyword evidence="9" id="KW-1185">Reference proteome</keyword>
<sequence>MAANMQPIVRLWFRQKGCKGGITAASGRLVTGHQVLHTYHRRQDPLSSRGTSSQAGPGSLAGSSSSYSSQSAAGPSITNIFLATAAIIIATPYALDLYGRATGTTSLRSTLSSKSGKLEPYNHRPFPLISSSYYPEPDRASVHKLLHIGVPASVVGSDVRNEDKLKQLLRVRSIYIKEPSLVIERAYTPLYDTLPGSYSMALVGASAEEKQRVDLLVKRYPDGELGKMLHRAVPNPAVPQIEVRGPVDTWSFERDSAASGEIPDRIVMIVGGTGITPAYQLLTNLFGRPCTSATSTAVSGSPKIDVLYATPNLKNALLLPQLHALASANKDKLSVSLFSEKLAGSPSALSPAELSALGPQLTASSSGRSWLSSLWGKSRSALDPQLRLTSSQSPTTTIPVYESRIVQQHIEQLLSPIKPQQKTGRTLILVSGPDGMVEAIAGPKSRDGQHQGSLSGMLAKIGWRQEDVFKL</sequence>
<dbReference type="KEGG" id="uma:UMAG_11618"/>
<dbReference type="OrthoDB" id="432685at2759"/>
<dbReference type="RefSeq" id="XP_011386794.1">
    <property type="nucleotide sequence ID" value="XM_011388492.1"/>
</dbReference>